<evidence type="ECO:0000256" key="8">
    <source>
        <dbReference type="HAMAP-Rule" id="MF_00454"/>
    </source>
</evidence>
<comment type="caution">
    <text evidence="9">The sequence shown here is derived from an EMBL/GenBank/DDBJ whole genome shotgun (WGS) entry which is preliminary data.</text>
</comment>
<dbReference type="GO" id="GO:0046872">
    <property type="term" value="F:metal ion binding"/>
    <property type="evidence" value="ECO:0007669"/>
    <property type="project" value="UniProtKB-KW"/>
</dbReference>
<feature type="binding site" evidence="8">
    <location>
        <position position="73"/>
    </location>
    <ligand>
        <name>Na(+)</name>
        <dbReference type="ChEBI" id="CHEBI:29101"/>
        <note>structural</note>
    </ligand>
</feature>
<dbReference type="Pfam" id="PF02537">
    <property type="entry name" value="CRCB"/>
    <property type="match status" value="1"/>
</dbReference>
<evidence type="ECO:0000313" key="10">
    <source>
        <dbReference type="Proteomes" id="UP001596145"/>
    </source>
</evidence>
<feature type="binding site" evidence="8">
    <location>
        <position position="70"/>
    </location>
    <ligand>
        <name>Na(+)</name>
        <dbReference type="ChEBI" id="CHEBI:29101"/>
        <note>structural</note>
    </ligand>
</feature>
<keyword evidence="8" id="KW-0479">Metal-binding</keyword>
<evidence type="ECO:0000256" key="7">
    <source>
        <dbReference type="ARBA" id="ARBA00035585"/>
    </source>
</evidence>
<feature type="transmembrane region" description="Helical" evidence="8">
    <location>
        <begin position="61"/>
        <end position="80"/>
    </location>
</feature>
<feature type="transmembrane region" description="Helical" evidence="8">
    <location>
        <begin position="92"/>
        <end position="118"/>
    </location>
</feature>
<dbReference type="Proteomes" id="UP001596145">
    <property type="component" value="Unassembled WGS sequence"/>
</dbReference>
<dbReference type="GO" id="GO:0140114">
    <property type="term" value="P:cellular detoxification of fluoride"/>
    <property type="evidence" value="ECO:0007669"/>
    <property type="project" value="UniProtKB-UniRule"/>
</dbReference>
<accession>A0ABD5QMQ9</accession>
<keyword evidence="10" id="KW-1185">Reference proteome</keyword>
<dbReference type="InterPro" id="IPR003691">
    <property type="entry name" value="FluC"/>
</dbReference>
<evidence type="ECO:0000256" key="5">
    <source>
        <dbReference type="ARBA" id="ARBA00023136"/>
    </source>
</evidence>
<dbReference type="HAMAP" id="MF_00454">
    <property type="entry name" value="FluC"/>
    <property type="match status" value="1"/>
</dbReference>
<comment type="subcellular location">
    <subcellularLocation>
        <location evidence="1 8">Cell membrane</location>
        <topology evidence="1 8">Multi-pass membrane protein</topology>
    </subcellularLocation>
</comment>
<evidence type="ECO:0000256" key="6">
    <source>
        <dbReference type="ARBA" id="ARBA00035120"/>
    </source>
</evidence>
<dbReference type="EMBL" id="JBHSKV010000001">
    <property type="protein sequence ID" value="MFC5133449.1"/>
    <property type="molecule type" value="Genomic_DNA"/>
</dbReference>
<keyword evidence="8" id="KW-0813">Transport</keyword>
<evidence type="ECO:0000256" key="3">
    <source>
        <dbReference type="ARBA" id="ARBA00022692"/>
    </source>
</evidence>
<evidence type="ECO:0000256" key="4">
    <source>
        <dbReference type="ARBA" id="ARBA00022989"/>
    </source>
</evidence>
<evidence type="ECO:0000256" key="1">
    <source>
        <dbReference type="ARBA" id="ARBA00004651"/>
    </source>
</evidence>
<reference evidence="9 10" key="1">
    <citation type="journal article" date="2019" name="Int. J. Syst. Evol. Microbiol.">
        <title>The Global Catalogue of Microorganisms (GCM) 10K type strain sequencing project: providing services to taxonomists for standard genome sequencing and annotation.</title>
        <authorList>
            <consortium name="The Broad Institute Genomics Platform"/>
            <consortium name="The Broad Institute Genome Sequencing Center for Infectious Disease"/>
            <person name="Wu L."/>
            <person name="Ma J."/>
        </authorList>
    </citation>
    <scope>NUCLEOTIDE SEQUENCE [LARGE SCALE GENOMIC DNA]</scope>
    <source>
        <strain evidence="9 10">CGMCC 1.16026</strain>
    </source>
</reference>
<feature type="transmembrane region" description="Helical" evidence="8">
    <location>
        <begin position="36"/>
        <end position="54"/>
    </location>
</feature>
<name>A0ABD5QMQ9_9EURY</name>
<dbReference type="RefSeq" id="WP_122103892.1">
    <property type="nucleotide sequence ID" value="NZ_JBHSKV010000001.1"/>
</dbReference>
<protein>
    <recommendedName>
        <fullName evidence="8">Fluoride-specific ion channel FluC</fullName>
    </recommendedName>
</protein>
<sequence length="120" mass="11383">MTPVDPIVGALAVGLGGAAGATCRHLVGLAVSGRRSLVIVNTLGSLALGVVLAAPVDSVTALSLGVGFCGAFTTFSSFAVETVTAAESGETGVAVGFAIGVLLASIGAVLVGSTLVLAGT</sequence>
<evidence type="ECO:0000313" key="9">
    <source>
        <dbReference type="EMBL" id="MFC5133449.1"/>
    </source>
</evidence>
<evidence type="ECO:0000256" key="2">
    <source>
        <dbReference type="ARBA" id="ARBA00022475"/>
    </source>
</evidence>
<comment type="catalytic activity">
    <reaction evidence="7">
        <text>fluoride(in) = fluoride(out)</text>
        <dbReference type="Rhea" id="RHEA:76159"/>
        <dbReference type="ChEBI" id="CHEBI:17051"/>
    </reaction>
    <physiologicalReaction direction="left-to-right" evidence="7">
        <dbReference type="Rhea" id="RHEA:76160"/>
    </physiologicalReaction>
</comment>
<keyword evidence="5 8" id="KW-0472">Membrane</keyword>
<keyword evidence="4 8" id="KW-1133">Transmembrane helix</keyword>
<comment type="activity regulation">
    <text evidence="8">Na(+) is not transported, but it plays an essential structural role and its presence is essential for fluoride channel function.</text>
</comment>
<keyword evidence="8" id="KW-0407">Ion channel</keyword>
<dbReference type="GO" id="GO:0062054">
    <property type="term" value="F:fluoride channel activity"/>
    <property type="evidence" value="ECO:0007669"/>
    <property type="project" value="UniProtKB-UniRule"/>
</dbReference>
<keyword evidence="8" id="KW-0915">Sodium</keyword>
<gene>
    <name evidence="8" type="primary">fluC</name>
    <name evidence="8" type="synonym">crcB</name>
    <name evidence="9" type="ORF">ACFPJA_01715</name>
</gene>
<keyword evidence="2 8" id="KW-1003">Cell membrane</keyword>
<comment type="function">
    <text evidence="8">Fluoride-specific ion channel. Important for reducing fluoride concentration in the cell, thus reducing its toxicity.</text>
</comment>
<proteinExistence type="inferred from homology"/>
<dbReference type="GO" id="GO:0005886">
    <property type="term" value="C:plasma membrane"/>
    <property type="evidence" value="ECO:0007669"/>
    <property type="project" value="UniProtKB-SubCell"/>
</dbReference>
<keyword evidence="3 8" id="KW-0812">Transmembrane</keyword>
<organism evidence="9 10">
    <name type="scientific">Halorubrum glutamatedens</name>
    <dbReference type="NCBI Taxonomy" id="2707018"/>
    <lineage>
        <taxon>Archaea</taxon>
        <taxon>Methanobacteriati</taxon>
        <taxon>Methanobacteriota</taxon>
        <taxon>Stenosarchaea group</taxon>
        <taxon>Halobacteria</taxon>
        <taxon>Halobacteriales</taxon>
        <taxon>Haloferacaceae</taxon>
        <taxon>Halorubrum</taxon>
    </lineage>
</organism>
<comment type="similarity">
    <text evidence="6 8">Belongs to the fluoride channel Fluc/FEX (TC 1.A.43) family.</text>
</comment>
<dbReference type="AlphaFoldDB" id="A0ABD5QMQ9"/>
<keyword evidence="8" id="KW-0406">Ion transport</keyword>